<protein>
    <submittedName>
        <fullName evidence="3">Uncharacterized protein</fullName>
    </submittedName>
</protein>
<evidence type="ECO:0000313" key="4">
    <source>
        <dbReference type="Proteomes" id="UP000273778"/>
    </source>
</evidence>
<keyword evidence="1" id="KW-0812">Transmembrane</keyword>
<dbReference type="OrthoDB" id="5772852at2"/>
<evidence type="ECO:0000256" key="1">
    <source>
        <dbReference type="SAM" id="Phobius"/>
    </source>
</evidence>
<sequence>MSDNKLILVLKLCITMGISLILLGIYCHNFSETIEMMGVKGIMISAMCVAIGMALSLPTKMYLTFILVKRETEKSQ</sequence>
<reference evidence="5" key="2">
    <citation type="submission" date="2018-11" db="EMBL/GenBank/DDBJ databases">
        <title>Shewanella sp. R106.</title>
        <authorList>
            <person name="Hwang Y.J."/>
            <person name="Hwang C.Y."/>
        </authorList>
    </citation>
    <scope>NUCLEOTIDE SEQUENCE [LARGE SCALE GENOMIC DNA]</scope>
    <source>
        <strain evidence="5">R106</strain>
    </source>
</reference>
<dbReference type="EMBL" id="CP034073">
    <property type="protein sequence ID" value="AZG33567.1"/>
    <property type="molecule type" value="Genomic_DNA"/>
</dbReference>
<organism evidence="3 5">
    <name type="scientific">Shewanella psychromarinicola</name>
    <dbReference type="NCBI Taxonomy" id="2487742"/>
    <lineage>
        <taxon>Bacteria</taxon>
        <taxon>Pseudomonadati</taxon>
        <taxon>Pseudomonadota</taxon>
        <taxon>Gammaproteobacteria</taxon>
        <taxon>Alteromonadales</taxon>
        <taxon>Shewanellaceae</taxon>
        <taxon>Shewanella</taxon>
    </lineage>
</organism>
<gene>
    <name evidence="3" type="ORF">EGC77_18115</name>
    <name evidence="2" type="ORF">EGC80_00560</name>
</gene>
<reference evidence="3" key="3">
    <citation type="submission" date="2018-11" db="EMBL/GenBank/DDBJ databases">
        <authorList>
            <person name="Hwang Y.J."/>
            <person name="Hwang C.Y."/>
        </authorList>
    </citation>
    <scope>NUCLEOTIDE SEQUENCE</scope>
    <source>
        <strain evidence="3">R106</strain>
    </source>
</reference>
<accession>A0A3N4E1V8</accession>
<feature type="transmembrane region" description="Helical" evidence="1">
    <location>
        <begin position="6"/>
        <end position="26"/>
    </location>
</feature>
<proteinExistence type="predicted"/>
<dbReference type="KEGG" id="spsr:EGC80_00560"/>
<feature type="transmembrane region" description="Helical" evidence="1">
    <location>
        <begin position="38"/>
        <end position="57"/>
    </location>
</feature>
<keyword evidence="4" id="KW-1185">Reference proteome</keyword>
<dbReference type="Proteomes" id="UP000273778">
    <property type="component" value="Chromosome"/>
</dbReference>
<evidence type="ECO:0000313" key="3">
    <source>
        <dbReference type="EMBL" id="RPA23674.1"/>
    </source>
</evidence>
<keyword evidence="1" id="KW-0472">Membrane</keyword>
<evidence type="ECO:0000313" key="5">
    <source>
        <dbReference type="Proteomes" id="UP000278855"/>
    </source>
</evidence>
<dbReference type="EMBL" id="RKKB01000015">
    <property type="protein sequence ID" value="RPA23674.1"/>
    <property type="molecule type" value="Genomic_DNA"/>
</dbReference>
<dbReference type="RefSeq" id="WP_101032743.1">
    <property type="nucleotide sequence ID" value="NZ_CP034073.1"/>
</dbReference>
<name>A0A3N4E1V8_9GAMM</name>
<evidence type="ECO:0000313" key="2">
    <source>
        <dbReference type="EMBL" id="AZG33567.1"/>
    </source>
</evidence>
<keyword evidence="1" id="KW-1133">Transmembrane helix</keyword>
<reference evidence="2 4" key="1">
    <citation type="submission" date="2018-11" db="EMBL/GenBank/DDBJ databases">
        <title>Shewanella sp. M2.</title>
        <authorList>
            <person name="Hwang Y.J."/>
            <person name="Hwang C.Y."/>
        </authorList>
    </citation>
    <scope>NUCLEOTIDE SEQUENCE [LARGE SCALE GENOMIC DNA]</scope>
    <source>
        <strain evidence="2 4">M2</strain>
    </source>
</reference>
<dbReference type="Proteomes" id="UP000278855">
    <property type="component" value="Unassembled WGS sequence"/>
</dbReference>
<dbReference type="AlphaFoldDB" id="A0A3N4E1V8"/>